<accession>A0ABR3V994</accession>
<sequence length="194" mass="20684">MKFSLTAIVLGLAAFAAAAPNQDPVLIARQNGNRPVPRGTCCVANTSLKQDLCTAANGEQGRCVPGGNNCGSRLSCVPNSQLVCNNTPERSRNLCRARAFNGQLHDGARWVSPSAIPSNSDSINTVWQAHLQPEPGSGQLRSWTGCVDQEVQREREFVGVRGVIWGWGFDISGAGTFGYIDLGLGIQSCTYFTG</sequence>
<feature type="signal peptide" evidence="1">
    <location>
        <begin position="1"/>
        <end position="18"/>
    </location>
</feature>
<organism evidence="2 3">
    <name type="scientific">Humicola insolens</name>
    <name type="common">Soft-rot fungus</name>
    <dbReference type="NCBI Taxonomy" id="85995"/>
    <lineage>
        <taxon>Eukaryota</taxon>
        <taxon>Fungi</taxon>
        <taxon>Dikarya</taxon>
        <taxon>Ascomycota</taxon>
        <taxon>Pezizomycotina</taxon>
        <taxon>Sordariomycetes</taxon>
        <taxon>Sordariomycetidae</taxon>
        <taxon>Sordariales</taxon>
        <taxon>Chaetomiaceae</taxon>
        <taxon>Mycothermus</taxon>
    </lineage>
</organism>
<feature type="chain" id="PRO_5045163564" evidence="1">
    <location>
        <begin position="19"/>
        <end position="194"/>
    </location>
</feature>
<keyword evidence="1" id="KW-0732">Signal</keyword>
<evidence type="ECO:0000313" key="3">
    <source>
        <dbReference type="Proteomes" id="UP001583172"/>
    </source>
</evidence>
<gene>
    <name evidence="2" type="ORF">VTJ49DRAFT_2688</name>
</gene>
<name>A0ABR3V994_HUMIN</name>
<evidence type="ECO:0000256" key="1">
    <source>
        <dbReference type="SAM" id="SignalP"/>
    </source>
</evidence>
<dbReference type="EMBL" id="JAZGSY010000216">
    <property type="protein sequence ID" value="KAL1838404.1"/>
    <property type="molecule type" value="Genomic_DNA"/>
</dbReference>
<evidence type="ECO:0000313" key="2">
    <source>
        <dbReference type="EMBL" id="KAL1838404.1"/>
    </source>
</evidence>
<dbReference type="Proteomes" id="UP001583172">
    <property type="component" value="Unassembled WGS sequence"/>
</dbReference>
<proteinExistence type="predicted"/>
<comment type="caution">
    <text evidence="2">The sequence shown here is derived from an EMBL/GenBank/DDBJ whole genome shotgun (WGS) entry which is preliminary data.</text>
</comment>
<keyword evidence="3" id="KW-1185">Reference proteome</keyword>
<protein>
    <submittedName>
        <fullName evidence="2">Uncharacterized protein</fullName>
    </submittedName>
</protein>
<reference evidence="2 3" key="1">
    <citation type="journal article" date="2024" name="Commun. Biol.">
        <title>Comparative genomic analysis of thermophilic fungi reveals convergent evolutionary adaptations and gene losses.</title>
        <authorList>
            <person name="Steindorff A.S."/>
            <person name="Aguilar-Pontes M.V."/>
            <person name="Robinson A.J."/>
            <person name="Andreopoulos B."/>
            <person name="LaButti K."/>
            <person name="Kuo A."/>
            <person name="Mondo S."/>
            <person name="Riley R."/>
            <person name="Otillar R."/>
            <person name="Haridas S."/>
            <person name="Lipzen A."/>
            <person name="Grimwood J."/>
            <person name="Schmutz J."/>
            <person name="Clum A."/>
            <person name="Reid I.D."/>
            <person name="Moisan M.C."/>
            <person name="Butler G."/>
            <person name="Nguyen T.T.M."/>
            <person name="Dewar K."/>
            <person name="Conant G."/>
            <person name="Drula E."/>
            <person name="Henrissat B."/>
            <person name="Hansel C."/>
            <person name="Singer S."/>
            <person name="Hutchinson M.I."/>
            <person name="de Vries R.P."/>
            <person name="Natvig D.O."/>
            <person name="Powell A.J."/>
            <person name="Tsang A."/>
            <person name="Grigoriev I.V."/>
        </authorList>
    </citation>
    <scope>NUCLEOTIDE SEQUENCE [LARGE SCALE GENOMIC DNA]</scope>
    <source>
        <strain evidence="2 3">CBS 620.91</strain>
    </source>
</reference>